<evidence type="ECO:0000256" key="2">
    <source>
        <dbReference type="ARBA" id="ARBA00023125"/>
    </source>
</evidence>
<dbReference type="InterPro" id="IPR009057">
    <property type="entry name" value="Homeodomain-like_sf"/>
</dbReference>
<dbReference type="PANTHER" id="PTHR30055:SF151">
    <property type="entry name" value="TRANSCRIPTIONAL REGULATORY PROTEIN"/>
    <property type="match status" value="1"/>
</dbReference>
<keyword evidence="1" id="KW-0805">Transcription regulation</keyword>
<evidence type="ECO:0000256" key="1">
    <source>
        <dbReference type="ARBA" id="ARBA00023015"/>
    </source>
</evidence>
<dbReference type="PANTHER" id="PTHR30055">
    <property type="entry name" value="HTH-TYPE TRANSCRIPTIONAL REGULATOR RUTR"/>
    <property type="match status" value="1"/>
</dbReference>
<keyword evidence="2 4" id="KW-0238">DNA-binding</keyword>
<dbReference type="SUPFAM" id="SSF48498">
    <property type="entry name" value="Tetracyclin repressor-like, C-terminal domain"/>
    <property type="match status" value="1"/>
</dbReference>
<evidence type="ECO:0000256" key="4">
    <source>
        <dbReference type="PROSITE-ProRule" id="PRU00335"/>
    </source>
</evidence>
<dbReference type="Pfam" id="PF17935">
    <property type="entry name" value="TetR_C_27"/>
    <property type="match status" value="1"/>
</dbReference>
<evidence type="ECO:0000259" key="5">
    <source>
        <dbReference type="PROSITE" id="PS50977"/>
    </source>
</evidence>
<protein>
    <submittedName>
        <fullName evidence="6">Nucleoid occlusion factor SlmA</fullName>
    </submittedName>
</protein>
<name>A0ABQ4T0G6_9HYPH</name>
<feature type="DNA-binding region" description="H-T-H motif" evidence="4">
    <location>
        <begin position="40"/>
        <end position="59"/>
    </location>
</feature>
<dbReference type="EMBL" id="BPQR01000069">
    <property type="protein sequence ID" value="GJE08275.1"/>
    <property type="molecule type" value="Genomic_DNA"/>
</dbReference>
<evidence type="ECO:0000256" key="3">
    <source>
        <dbReference type="ARBA" id="ARBA00023163"/>
    </source>
</evidence>
<dbReference type="InterPro" id="IPR041478">
    <property type="entry name" value="TetR_C_27"/>
</dbReference>
<dbReference type="InterPro" id="IPR036271">
    <property type="entry name" value="Tet_transcr_reg_TetR-rel_C_sf"/>
</dbReference>
<feature type="domain" description="HTH tetR-type" evidence="5">
    <location>
        <begin position="17"/>
        <end position="77"/>
    </location>
</feature>
<dbReference type="InterPro" id="IPR050109">
    <property type="entry name" value="HTH-type_TetR-like_transc_reg"/>
</dbReference>
<accession>A0ABQ4T0G6</accession>
<dbReference type="Gene3D" id="1.10.357.10">
    <property type="entry name" value="Tetracycline Repressor, domain 2"/>
    <property type="match status" value="1"/>
</dbReference>
<dbReference type="PRINTS" id="PR00455">
    <property type="entry name" value="HTHTETR"/>
</dbReference>
<evidence type="ECO:0000313" key="7">
    <source>
        <dbReference type="Proteomes" id="UP001055102"/>
    </source>
</evidence>
<gene>
    <name evidence="6" type="primary">slmA_3</name>
    <name evidence="6" type="ORF">AOPFMNJM_3611</name>
</gene>
<organism evidence="6 7">
    <name type="scientific">Methylobacterium jeotgali</name>
    <dbReference type="NCBI Taxonomy" id="381630"/>
    <lineage>
        <taxon>Bacteria</taxon>
        <taxon>Pseudomonadati</taxon>
        <taxon>Pseudomonadota</taxon>
        <taxon>Alphaproteobacteria</taxon>
        <taxon>Hyphomicrobiales</taxon>
        <taxon>Methylobacteriaceae</taxon>
        <taxon>Methylobacterium</taxon>
    </lineage>
</organism>
<dbReference type="PROSITE" id="PS50977">
    <property type="entry name" value="HTH_TETR_2"/>
    <property type="match status" value="1"/>
</dbReference>
<keyword evidence="7" id="KW-1185">Reference proteome</keyword>
<sequence length="215" mass="23726">MTATAEPQSALVEESAPTTRCRILAAAERFFREIGYQKTTVADIAKSLGMSPANVYRFFDSKRSINEAVVARVTQEVQAQIEAAAVMPGLTAAERLAAIIETLHACCVERCKENPRIHEMVEAAMSDSWDVCRAHVERISAVLAGVVREGVRDGEFTVEDPDEAGRCLYLATTRYTHPVLVSQGWMMPDPDVTVMTRFLLRGLGFRERTTQGFAA</sequence>
<dbReference type="RefSeq" id="WP_238277870.1">
    <property type="nucleotide sequence ID" value="NZ_BPQR01000069.1"/>
</dbReference>
<comment type="caution">
    <text evidence="6">The sequence shown here is derived from an EMBL/GenBank/DDBJ whole genome shotgun (WGS) entry which is preliminary data.</text>
</comment>
<evidence type="ECO:0000313" key="6">
    <source>
        <dbReference type="EMBL" id="GJE08275.1"/>
    </source>
</evidence>
<keyword evidence="3" id="KW-0804">Transcription</keyword>
<dbReference type="SUPFAM" id="SSF46689">
    <property type="entry name" value="Homeodomain-like"/>
    <property type="match status" value="1"/>
</dbReference>
<reference evidence="6" key="1">
    <citation type="journal article" date="2021" name="Front. Microbiol.">
        <title>Comprehensive Comparative Genomics and Phenotyping of Methylobacterium Species.</title>
        <authorList>
            <person name="Alessa O."/>
            <person name="Ogura Y."/>
            <person name="Fujitani Y."/>
            <person name="Takami H."/>
            <person name="Hayashi T."/>
            <person name="Sahin N."/>
            <person name="Tani A."/>
        </authorList>
    </citation>
    <scope>NUCLEOTIDE SEQUENCE</scope>
    <source>
        <strain evidence="6">LMG 23639</strain>
    </source>
</reference>
<dbReference type="Pfam" id="PF00440">
    <property type="entry name" value="TetR_N"/>
    <property type="match status" value="1"/>
</dbReference>
<dbReference type="Proteomes" id="UP001055102">
    <property type="component" value="Unassembled WGS sequence"/>
</dbReference>
<proteinExistence type="predicted"/>
<dbReference type="InterPro" id="IPR001647">
    <property type="entry name" value="HTH_TetR"/>
</dbReference>
<reference evidence="6" key="2">
    <citation type="submission" date="2021-08" db="EMBL/GenBank/DDBJ databases">
        <authorList>
            <person name="Tani A."/>
            <person name="Ola A."/>
            <person name="Ogura Y."/>
            <person name="Katsura K."/>
            <person name="Hayashi T."/>
        </authorList>
    </citation>
    <scope>NUCLEOTIDE SEQUENCE</scope>
    <source>
        <strain evidence="6">LMG 23639</strain>
    </source>
</reference>